<evidence type="ECO:0000313" key="2">
    <source>
        <dbReference type="EMBL" id="KAJ7613488.1"/>
    </source>
</evidence>
<dbReference type="EMBL" id="JARKIF010000028">
    <property type="protein sequence ID" value="KAJ7613488.1"/>
    <property type="molecule type" value="Genomic_DNA"/>
</dbReference>
<keyword evidence="3" id="KW-1185">Reference proteome</keyword>
<dbReference type="Proteomes" id="UP001221142">
    <property type="component" value="Unassembled WGS sequence"/>
</dbReference>
<evidence type="ECO:0000256" key="1">
    <source>
        <dbReference type="SAM" id="MobiDB-lite"/>
    </source>
</evidence>
<feature type="region of interest" description="Disordered" evidence="1">
    <location>
        <begin position="85"/>
        <end position="135"/>
    </location>
</feature>
<sequence>MSPKLSLSPCSHLTTFLALLIAGPTAPRRLSHWLSLSPIRVLAHVPSSPTRRFVLPFLAPAHPVFRPRPSYGVAAHLSVHIARSHTRTLHSPTPTMPPSPPDRTDHHSPALPPTRSSHHSRHTLRSPLAHTHSLRRRMPGWRLREAPTLCVIPIRKLAARSSARSPAVGSAYH</sequence>
<dbReference type="AlphaFoldDB" id="A0AAD7FE78"/>
<organism evidence="2 3">
    <name type="scientific">Roridomyces roridus</name>
    <dbReference type="NCBI Taxonomy" id="1738132"/>
    <lineage>
        <taxon>Eukaryota</taxon>
        <taxon>Fungi</taxon>
        <taxon>Dikarya</taxon>
        <taxon>Basidiomycota</taxon>
        <taxon>Agaricomycotina</taxon>
        <taxon>Agaricomycetes</taxon>
        <taxon>Agaricomycetidae</taxon>
        <taxon>Agaricales</taxon>
        <taxon>Marasmiineae</taxon>
        <taxon>Mycenaceae</taxon>
        <taxon>Roridomyces</taxon>
    </lineage>
</organism>
<protein>
    <submittedName>
        <fullName evidence="2">Uncharacterized protein</fullName>
    </submittedName>
</protein>
<proteinExistence type="predicted"/>
<evidence type="ECO:0000313" key="3">
    <source>
        <dbReference type="Proteomes" id="UP001221142"/>
    </source>
</evidence>
<reference evidence="2" key="1">
    <citation type="submission" date="2023-03" db="EMBL/GenBank/DDBJ databases">
        <title>Massive genome expansion in bonnet fungi (Mycena s.s.) driven by repeated elements and novel gene families across ecological guilds.</title>
        <authorList>
            <consortium name="Lawrence Berkeley National Laboratory"/>
            <person name="Harder C.B."/>
            <person name="Miyauchi S."/>
            <person name="Viragh M."/>
            <person name="Kuo A."/>
            <person name="Thoen E."/>
            <person name="Andreopoulos B."/>
            <person name="Lu D."/>
            <person name="Skrede I."/>
            <person name="Drula E."/>
            <person name="Henrissat B."/>
            <person name="Morin E."/>
            <person name="Kohler A."/>
            <person name="Barry K."/>
            <person name="LaButti K."/>
            <person name="Morin E."/>
            <person name="Salamov A."/>
            <person name="Lipzen A."/>
            <person name="Mereny Z."/>
            <person name="Hegedus B."/>
            <person name="Baldrian P."/>
            <person name="Stursova M."/>
            <person name="Weitz H."/>
            <person name="Taylor A."/>
            <person name="Grigoriev I.V."/>
            <person name="Nagy L.G."/>
            <person name="Martin F."/>
            <person name="Kauserud H."/>
        </authorList>
    </citation>
    <scope>NUCLEOTIDE SEQUENCE</scope>
    <source>
        <strain evidence="2">9284</strain>
    </source>
</reference>
<accession>A0AAD7FE78</accession>
<gene>
    <name evidence="2" type="ORF">FB45DRAFT_1112018</name>
</gene>
<comment type="caution">
    <text evidence="2">The sequence shown here is derived from an EMBL/GenBank/DDBJ whole genome shotgun (WGS) entry which is preliminary data.</text>
</comment>
<name>A0AAD7FE78_9AGAR</name>